<gene>
    <name evidence="9" type="ORF">SAMN04488012_102271</name>
</gene>
<evidence type="ECO:0000256" key="5">
    <source>
        <dbReference type="ARBA" id="ARBA00022989"/>
    </source>
</evidence>
<accession>A0A1M6D623</accession>
<dbReference type="STRING" id="313368.SAMN04488012_102271"/>
<dbReference type="EMBL" id="FQZA01000002">
    <property type="protein sequence ID" value="SHI68584.1"/>
    <property type="molecule type" value="Genomic_DNA"/>
</dbReference>
<keyword evidence="5 7" id="KW-1133">Transmembrane helix</keyword>
<comment type="similarity">
    <text evidence="2">Belongs to the UPF0702 family.</text>
</comment>
<evidence type="ECO:0000256" key="2">
    <source>
        <dbReference type="ARBA" id="ARBA00006448"/>
    </source>
</evidence>
<feature type="transmembrane region" description="Helical" evidence="7">
    <location>
        <begin position="35"/>
        <end position="53"/>
    </location>
</feature>
<feature type="transmembrane region" description="Helical" evidence="7">
    <location>
        <begin position="59"/>
        <end position="76"/>
    </location>
</feature>
<sequence>MEIIYLMLRAATGVALVVLLARLNGLRSFSKMSGFDFAITVATGSVLAAVVTADKMEAYLVAMGALVALFVVQRASSQARSRSDSFHQAIDNTALLLMENGEILQHNMLRGRVTHDDLMGKLREANALRLSDVRAVVLEDTGEVSVLHGAEQVDDCLLENVRR</sequence>
<dbReference type="Proteomes" id="UP000184040">
    <property type="component" value="Unassembled WGS sequence"/>
</dbReference>
<keyword evidence="10" id="KW-1185">Reference proteome</keyword>
<dbReference type="InterPro" id="IPR007353">
    <property type="entry name" value="DUF421"/>
</dbReference>
<dbReference type="PANTHER" id="PTHR34582">
    <property type="entry name" value="UPF0702 TRANSMEMBRANE PROTEIN YCAP"/>
    <property type="match status" value="1"/>
</dbReference>
<dbReference type="PANTHER" id="PTHR34582:SF6">
    <property type="entry name" value="UPF0702 TRANSMEMBRANE PROTEIN YCAP"/>
    <property type="match status" value="1"/>
</dbReference>
<name>A0A1M6D623_9RHOB</name>
<evidence type="ECO:0000256" key="1">
    <source>
        <dbReference type="ARBA" id="ARBA00004651"/>
    </source>
</evidence>
<protein>
    <recommendedName>
        <fullName evidence="8">YetF C-terminal domain-containing protein</fullName>
    </recommendedName>
</protein>
<evidence type="ECO:0000256" key="6">
    <source>
        <dbReference type="ARBA" id="ARBA00023136"/>
    </source>
</evidence>
<dbReference type="AlphaFoldDB" id="A0A1M6D623"/>
<keyword evidence="6 7" id="KW-0472">Membrane</keyword>
<evidence type="ECO:0000256" key="7">
    <source>
        <dbReference type="SAM" id="Phobius"/>
    </source>
</evidence>
<evidence type="ECO:0000256" key="3">
    <source>
        <dbReference type="ARBA" id="ARBA00022475"/>
    </source>
</evidence>
<dbReference type="Pfam" id="PF04239">
    <property type="entry name" value="DUF421"/>
    <property type="match status" value="1"/>
</dbReference>
<feature type="transmembrane region" description="Helical" evidence="7">
    <location>
        <begin position="6"/>
        <end position="23"/>
    </location>
</feature>
<dbReference type="GO" id="GO:0005886">
    <property type="term" value="C:plasma membrane"/>
    <property type="evidence" value="ECO:0007669"/>
    <property type="project" value="UniProtKB-SubCell"/>
</dbReference>
<dbReference type="InterPro" id="IPR023090">
    <property type="entry name" value="UPF0702_alpha/beta_dom_sf"/>
</dbReference>
<keyword evidence="4 7" id="KW-0812">Transmembrane</keyword>
<proteinExistence type="inferred from homology"/>
<feature type="domain" description="YetF C-terminal" evidence="8">
    <location>
        <begin position="82"/>
        <end position="151"/>
    </location>
</feature>
<keyword evidence="3" id="KW-1003">Cell membrane</keyword>
<comment type="subcellular location">
    <subcellularLocation>
        <location evidence="1">Cell membrane</location>
        <topology evidence="1">Multi-pass membrane protein</topology>
    </subcellularLocation>
</comment>
<evidence type="ECO:0000259" key="8">
    <source>
        <dbReference type="Pfam" id="PF04239"/>
    </source>
</evidence>
<organism evidence="9 10">
    <name type="scientific">Palleronia salina</name>
    <dbReference type="NCBI Taxonomy" id="313368"/>
    <lineage>
        <taxon>Bacteria</taxon>
        <taxon>Pseudomonadati</taxon>
        <taxon>Pseudomonadota</taxon>
        <taxon>Alphaproteobacteria</taxon>
        <taxon>Rhodobacterales</taxon>
        <taxon>Roseobacteraceae</taxon>
        <taxon>Palleronia</taxon>
    </lineage>
</organism>
<evidence type="ECO:0000313" key="10">
    <source>
        <dbReference type="Proteomes" id="UP000184040"/>
    </source>
</evidence>
<dbReference type="Gene3D" id="3.30.240.20">
    <property type="entry name" value="bsu07140 like domains"/>
    <property type="match status" value="1"/>
</dbReference>
<evidence type="ECO:0000256" key="4">
    <source>
        <dbReference type="ARBA" id="ARBA00022692"/>
    </source>
</evidence>
<dbReference type="RefSeq" id="WP_073127054.1">
    <property type="nucleotide sequence ID" value="NZ_FQZA01000002.1"/>
</dbReference>
<reference evidence="9 10" key="1">
    <citation type="submission" date="2016-11" db="EMBL/GenBank/DDBJ databases">
        <authorList>
            <person name="Jaros S."/>
            <person name="Januszkiewicz K."/>
            <person name="Wedrychowicz H."/>
        </authorList>
    </citation>
    <scope>NUCLEOTIDE SEQUENCE [LARGE SCALE GENOMIC DNA]</scope>
    <source>
        <strain evidence="9 10">DSM 26892</strain>
    </source>
</reference>
<evidence type="ECO:0000313" key="9">
    <source>
        <dbReference type="EMBL" id="SHI68584.1"/>
    </source>
</evidence>